<gene>
    <name evidence="3" type="ORF">ACFPP7_24465</name>
</gene>
<dbReference type="Gene3D" id="1.10.260.40">
    <property type="entry name" value="lambda repressor-like DNA-binding domains"/>
    <property type="match status" value="1"/>
</dbReference>
<feature type="domain" description="HTH cro/C1-type" evidence="2">
    <location>
        <begin position="13"/>
        <end position="72"/>
    </location>
</feature>
<feature type="compositionally biased region" description="Basic and acidic residues" evidence="1">
    <location>
        <begin position="106"/>
        <end position="116"/>
    </location>
</feature>
<dbReference type="EMBL" id="JBHSMX010000066">
    <property type="protein sequence ID" value="MFC5524037.1"/>
    <property type="molecule type" value="Genomic_DNA"/>
</dbReference>
<evidence type="ECO:0000313" key="4">
    <source>
        <dbReference type="Proteomes" id="UP001596084"/>
    </source>
</evidence>
<feature type="region of interest" description="Disordered" evidence="1">
    <location>
        <begin position="82"/>
        <end position="116"/>
    </location>
</feature>
<name>A0ABW0QK67_9BURK</name>
<dbReference type="InterPro" id="IPR001387">
    <property type="entry name" value="Cro/C1-type_HTH"/>
</dbReference>
<dbReference type="RefSeq" id="WP_377372582.1">
    <property type="nucleotide sequence ID" value="NZ_JBHSMX010000066.1"/>
</dbReference>
<dbReference type="Proteomes" id="UP001596084">
    <property type="component" value="Unassembled WGS sequence"/>
</dbReference>
<dbReference type="InterPro" id="IPR010982">
    <property type="entry name" value="Lambda_DNA-bd_dom_sf"/>
</dbReference>
<evidence type="ECO:0000259" key="2">
    <source>
        <dbReference type="PROSITE" id="PS50943"/>
    </source>
</evidence>
<feature type="region of interest" description="Disordered" evidence="1">
    <location>
        <begin position="150"/>
        <end position="170"/>
    </location>
</feature>
<protein>
    <submittedName>
        <fullName evidence="3">Helix-turn-helix transcriptional regulator</fullName>
    </submittedName>
</protein>
<reference evidence="4" key="1">
    <citation type="journal article" date="2019" name="Int. J. Syst. Evol. Microbiol.">
        <title>The Global Catalogue of Microorganisms (GCM) 10K type strain sequencing project: providing services to taxonomists for standard genome sequencing and annotation.</title>
        <authorList>
            <consortium name="The Broad Institute Genomics Platform"/>
            <consortium name="The Broad Institute Genome Sequencing Center for Infectious Disease"/>
            <person name="Wu L."/>
            <person name="Ma J."/>
        </authorList>
    </citation>
    <scope>NUCLEOTIDE SEQUENCE [LARGE SCALE GENOMIC DNA]</scope>
    <source>
        <strain evidence="4">CGMCC 4.7277</strain>
    </source>
</reference>
<dbReference type="CDD" id="cd00093">
    <property type="entry name" value="HTH_XRE"/>
    <property type="match status" value="1"/>
</dbReference>
<proteinExistence type="predicted"/>
<sequence length="170" mass="19335">METTDPEHWRLRLAELIRHLGLKQKAFSEKTGIDPSYLSRLLYEPGKKGRKNLGFDTMLAVRQTYELSPGWFELPIGAELPNRNLPTETPDRERTWDPGPTATSHEANEHQQPPDEKWATLQEAAALLTKMTPEGRKNSIDYLRYMLIQHPANPPSTGGERDSIPHQKAA</sequence>
<organism evidence="3 4">
    <name type="scientific">Polaromonas jejuensis</name>
    <dbReference type="NCBI Taxonomy" id="457502"/>
    <lineage>
        <taxon>Bacteria</taxon>
        <taxon>Pseudomonadati</taxon>
        <taxon>Pseudomonadota</taxon>
        <taxon>Betaproteobacteria</taxon>
        <taxon>Burkholderiales</taxon>
        <taxon>Comamonadaceae</taxon>
        <taxon>Polaromonas</taxon>
    </lineage>
</organism>
<dbReference type="PROSITE" id="PS50943">
    <property type="entry name" value="HTH_CROC1"/>
    <property type="match status" value="1"/>
</dbReference>
<keyword evidence="4" id="KW-1185">Reference proteome</keyword>
<evidence type="ECO:0000256" key="1">
    <source>
        <dbReference type="SAM" id="MobiDB-lite"/>
    </source>
</evidence>
<comment type="caution">
    <text evidence="3">The sequence shown here is derived from an EMBL/GenBank/DDBJ whole genome shotgun (WGS) entry which is preliminary data.</text>
</comment>
<accession>A0ABW0QK67</accession>
<dbReference type="SUPFAM" id="SSF47413">
    <property type="entry name" value="lambda repressor-like DNA-binding domains"/>
    <property type="match status" value="1"/>
</dbReference>
<dbReference type="SMART" id="SM00530">
    <property type="entry name" value="HTH_XRE"/>
    <property type="match status" value="1"/>
</dbReference>
<feature type="compositionally biased region" description="Basic and acidic residues" evidence="1">
    <location>
        <begin position="159"/>
        <end position="170"/>
    </location>
</feature>
<evidence type="ECO:0000313" key="3">
    <source>
        <dbReference type="EMBL" id="MFC5524037.1"/>
    </source>
</evidence>